<feature type="domain" description="Zinc finger-XS" evidence="1">
    <location>
        <begin position="42"/>
        <end position="85"/>
    </location>
</feature>
<accession>A0AAD5IYX7</accession>
<organism evidence="2 3">
    <name type="scientific">Acer negundo</name>
    <name type="common">Box elder</name>
    <dbReference type="NCBI Taxonomy" id="4023"/>
    <lineage>
        <taxon>Eukaryota</taxon>
        <taxon>Viridiplantae</taxon>
        <taxon>Streptophyta</taxon>
        <taxon>Embryophyta</taxon>
        <taxon>Tracheophyta</taxon>
        <taxon>Spermatophyta</taxon>
        <taxon>Magnoliopsida</taxon>
        <taxon>eudicotyledons</taxon>
        <taxon>Gunneridae</taxon>
        <taxon>Pentapetalae</taxon>
        <taxon>rosids</taxon>
        <taxon>malvids</taxon>
        <taxon>Sapindales</taxon>
        <taxon>Sapindaceae</taxon>
        <taxon>Hippocastanoideae</taxon>
        <taxon>Acereae</taxon>
        <taxon>Acer</taxon>
    </lineage>
</organism>
<dbReference type="PANTHER" id="PTHR21596:SF3">
    <property type="entry name" value="FACTOR OF DNA METHYLATION 1-RELATED"/>
    <property type="match status" value="1"/>
</dbReference>
<sequence length="90" mass="10663">MEYSFEEETYFSNSKFTEYAEKLYEDLKASKYKMNVKDRLRCPFCPGKKKQDYKLEHLLQHASRVLGKPSSNKSAKQKANHYALAKIFEE</sequence>
<reference evidence="2" key="2">
    <citation type="submission" date="2023-02" db="EMBL/GenBank/DDBJ databases">
        <authorList>
            <person name="Swenson N.G."/>
            <person name="Wegrzyn J.L."/>
            <person name="Mcevoy S.L."/>
        </authorList>
    </citation>
    <scope>NUCLEOTIDE SEQUENCE</scope>
    <source>
        <strain evidence="2">91603</strain>
        <tissue evidence="2">Leaf</tissue>
    </source>
</reference>
<protein>
    <recommendedName>
        <fullName evidence="1">Zinc finger-XS domain-containing protein</fullName>
    </recommendedName>
</protein>
<comment type="caution">
    <text evidence="2">The sequence shown here is derived from an EMBL/GenBank/DDBJ whole genome shotgun (WGS) entry which is preliminary data.</text>
</comment>
<dbReference type="Pfam" id="PF03470">
    <property type="entry name" value="zf-XS"/>
    <property type="match status" value="1"/>
</dbReference>
<dbReference type="InterPro" id="IPR005381">
    <property type="entry name" value="Znf-XS_domain"/>
</dbReference>
<dbReference type="GO" id="GO:0080188">
    <property type="term" value="P:gene silencing by siRNA-directed DNA methylation"/>
    <property type="evidence" value="ECO:0007669"/>
    <property type="project" value="InterPro"/>
</dbReference>
<dbReference type="AlphaFoldDB" id="A0AAD5IYX7"/>
<evidence type="ECO:0000259" key="1">
    <source>
        <dbReference type="Pfam" id="PF03470"/>
    </source>
</evidence>
<gene>
    <name evidence="2" type="ORF">LWI28_012816</name>
</gene>
<proteinExistence type="predicted"/>
<dbReference type="InterPro" id="IPR045177">
    <property type="entry name" value="FDM1-5/IDN2"/>
</dbReference>
<dbReference type="PANTHER" id="PTHR21596">
    <property type="entry name" value="RIBONUCLEASE P SUBUNIT P38"/>
    <property type="match status" value="1"/>
</dbReference>
<dbReference type="EMBL" id="JAJSOW010000101">
    <property type="protein sequence ID" value="KAI9181245.1"/>
    <property type="molecule type" value="Genomic_DNA"/>
</dbReference>
<keyword evidence="3" id="KW-1185">Reference proteome</keyword>
<name>A0AAD5IYX7_ACENE</name>
<evidence type="ECO:0000313" key="3">
    <source>
        <dbReference type="Proteomes" id="UP001064489"/>
    </source>
</evidence>
<reference evidence="2" key="1">
    <citation type="journal article" date="2022" name="Plant J.">
        <title>Strategies of tolerance reflected in two North American maple genomes.</title>
        <authorList>
            <person name="McEvoy S.L."/>
            <person name="Sezen U.U."/>
            <person name="Trouern-Trend A."/>
            <person name="McMahon S.M."/>
            <person name="Schaberg P.G."/>
            <person name="Yang J."/>
            <person name="Wegrzyn J.L."/>
            <person name="Swenson N.G."/>
        </authorList>
    </citation>
    <scope>NUCLEOTIDE SEQUENCE</scope>
    <source>
        <strain evidence="2">91603</strain>
    </source>
</reference>
<dbReference type="Proteomes" id="UP001064489">
    <property type="component" value="Chromosome 4"/>
</dbReference>
<evidence type="ECO:0000313" key="2">
    <source>
        <dbReference type="EMBL" id="KAI9181245.1"/>
    </source>
</evidence>